<dbReference type="GO" id="GO:0004497">
    <property type="term" value="F:monooxygenase activity"/>
    <property type="evidence" value="ECO:0007669"/>
    <property type="project" value="UniProtKB-KW"/>
</dbReference>
<dbReference type="InterPro" id="IPR002938">
    <property type="entry name" value="FAD-bd"/>
</dbReference>
<dbReference type="Pfam" id="PF01494">
    <property type="entry name" value="FAD_binding_3"/>
    <property type="match status" value="1"/>
</dbReference>
<evidence type="ECO:0000256" key="1">
    <source>
        <dbReference type="ARBA" id="ARBA00023002"/>
    </source>
</evidence>
<name>A0ABU7LKI4_9NOCA</name>
<keyword evidence="2" id="KW-0520">NAD</keyword>
<evidence type="ECO:0000313" key="4">
    <source>
        <dbReference type="EMBL" id="MEE2062021.1"/>
    </source>
</evidence>
<keyword evidence="1" id="KW-0560">Oxidoreductase</keyword>
<keyword evidence="4" id="KW-0503">Monooxygenase</keyword>
<dbReference type="EMBL" id="JAUTXY010000026">
    <property type="protein sequence ID" value="MEE2062021.1"/>
    <property type="molecule type" value="Genomic_DNA"/>
</dbReference>
<dbReference type="InterPro" id="IPR050631">
    <property type="entry name" value="PheA/TfdB_FAD_monoxygenase"/>
</dbReference>
<protein>
    <submittedName>
        <fullName evidence="4">FAD-dependent monooxygenase</fullName>
    </submittedName>
</protein>
<sequence length="565" mass="61491">MLETTAQRTDSTSPLRVACVGGGPGGLFAAIALAHALPDATIDVYERNRADDVFGFGVVFSDATLDAIDRVDPVLRDALAADGRRWDRIAVHSNGEVVSAGGNGMSAIHRRVLLEALHERASELGARLHFESPVTVDELDAGGSFDLIVGADGANSIVRERFVDRLGHTVDEASVKFIWFGTTYDFDGLTFLHERSEHGNFAVHAYPIGSGLSTFIVETDEDTWRRAGLDEFDTAQLPGASDLKTQRYLEKLFADRIDGHPLVANNSRWANFRTRRTEHWSTRAAAGTPVVLLGDAVHTAHFSVGSGTKMAMEDAAALAAALAAHPGELDTALDRFEAARRPRVTRIQDSALPSLSWWDHFSDYQRALEPWQFGAHFFTRAISAEKIRVRDPEFVGRLRRRWLERHGNDPLRTPLRIGDHQLSSRLLTAADGPNGTLLLGDGSTSVPAGPDDALSHSAVAVLIAPTHDSTSLTVEDRDRIDHLCAARPHAVAVRGGTALTRVLCAERIRFRHGIPAVLVESLEAVRARRSVDMNDNAYTLVLSGRADAVAVEDDPSTPTATEVLR</sequence>
<dbReference type="Proteomes" id="UP001336020">
    <property type="component" value="Unassembled WGS sequence"/>
</dbReference>
<dbReference type="GO" id="GO:0016301">
    <property type="term" value="F:kinase activity"/>
    <property type="evidence" value="ECO:0007669"/>
    <property type="project" value="UniProtKB-KW"/>
</dbReference>
<feature type="domain" description="FAD-binding" evidence="3">
    <location>
        <begin position="16"/>
        <end position="349"/>
    </location>
</feature>
<keyword evidence="4" id="KW-0808">Transferase</keyword>
<dbReference type="InterPro" id="IPR036188">
    <property type="entry name" value="FAD/NAD-bd_sf"/>
</dbReference>
<reference evidence="4 5" key="1">
    <citation type="submission" date="2023-07" db="EMBL/GenBank/DDBJ databases">
        <authorList>
            <person name="Girao M."/>
            <person name="Carvalho M.F."/>
        </authorList>
    </citation>
    <scope>NUCLEOTIDE SEQUENCE [LARGE SCALE GENOMIC DNA]</scope>
    <source>
        <strain evidence="4 5">YIM65754</strain>
    </source>
</reference>
<dbReference type="SUPFAM" id="SSF51905">
    <property type="entry name" value="FAD/NAD(P)-binding domain"/>
    <property type="match status" value="1"/>
</dbReference>
<proteinExistence type="predicted"/>
<keyword evidence="4" id="KW-0418">Kinase</keyword>
<dbReference type="PRINTS" id="PR00420">
    <property type="entry name" value="RNGMNOXGNASE"/>
</dbReference>
<evidence type="ECO:0000313" key="5">
    <source>
        <dbReference type="Proteomes" id="UP001336020"/>
    </source>
</evidence>
<dbReference type="PANTHER" id="PTHR43476:SF4">
    <property type="entry name" value="BLR0106 PROTEIN"/>
    <property type="match status" value="1"/>
</dbReference>
<evidence type="ECO:0000259" key="3">
    <source>
        <dbReference type="Pfam" id="PF01494"/>
    </source>
</evidence>
<evidence type="ECO:0000256" key="2">
    <source>
        <dbReference type="ARBA" id="ARBA00023027"/>
    </source>
</evidence>
<gene>
    <name evidence="4" type="ORF">Q7514_31295</name>
</gene>
<dbReference type="Gene3D" id="3.30.9.20">
    <property type="match status" value="1"/>
</dbReference>
<dbReference type="Gene3D" id="3.50.50.60">
    <property type="entry name" value="FAD/NAD(P)-binding domain"/>
    <property type="match status" value="1"/>
</dbReference>
<dbReference type="PANTHER" id="PTHR43476">
    <property type="entry name" value="3-(3-HYDROXY-PHENYL)PROPIONATE/3-HYDROXYCINNAMIC ACID HYDROXYLASE"/>
    <property type="match status" value="1"/>
</dbReference>
<dbReference type="RefSeq" id="WP_330137150.1">
    <property type="nucleotide sequence ID" value="NZ_JAUTXY010000026.1"/>
</dbReference>
<organism evidence="4 5">
    <name type="scientific">Rhodococcus artemisiae</name>
    <dbReference type="NCBI Taxonomy" id="714159"/>
    <lineage>
        <taxon>Bacteria</taxon>
        <taxon>Bacillati</taxon>
        <taxon>Actinomycetota</taxon>
        <taxon>Actinomycetes</taxon>
        <taxon>Mycobacteriales</taxon>
        <taxon>Nocardiaceae</taxon>
        <taxon>Rhodococcus</taxon>
    </lineage>
</organism>
<comment type="caution">
    <text evidence="4">The sequence shown here is derived from an EMBL/GenBank/DDBJ whole genome shotgun (WGS) entry which is preliminary data.</text>
</comment>
<accession>A0ABU7LKI4</accession>
<keyword evidence="5" id="KW-1185">Reference proteome</keyword>